<evidence type="ECO:0000256" key="2">
    <source>
        <dbReference type="ARBA" id="ARBA00022722"/>
    </source>
</evidence>
<accession>A0A1X6YLJ4</accession>
<keyword evidence="2" id="KW-0540">Nuclease</keyword>
<dbReference type="GO" id="GO:0016787">
    <property type="term" value="F:hydrolase activity"/>
    <property type="evidence" value="ECO:0007669"/>
    <property type="project" value="UniProtKB-KW"/>
</dbReference>
<evidence type="ECO:0000256" key="1">
    <source>
        <dbReference type="ARBA" id="ARBA00001968"/>
    </source>
</evidence>
<keyword evidence="3" id="KW-0255">Endonuclease</keyword>
<dbReference type="AlphaFoldDB" id="A0A1X6YLJ4"/>
<reference evidence="8 9" key="1">
    <citation type="submission" date="2017-03" db="EMBL/GenBank/DDBJ databases">
        <authorList>
            <person name="Afonso C.L."/>
            <person name="Miller P.J."/>
            <person name="Scott M.A."/>
            <person name="Spackman E."/>
            <person name="Goraichik I."/>
            <person name="Dimitrov K.M."/>
            <person name="Suarez D.L."/>
            <person name="Swayne D.E."/>
        </authorList>
    </citation>
    <scope>NUCLEOTIDE SEQUENCE [LARGE SCALE GENOMIC DNA]</scope>
    <source>
        <strain evidence="8 9">CECT 7751</strain>
    </source>
</reference>
<dbReference type="Pfam" id="PF03755">
    <property type="entry name" value="YicC-like_N"/>
    <property type="match status" value="1"/>
</dbReference>
<dbReference type="PANTHER" id="PTHR30636:SF3">
    <property type="entry name" value="UPF0701 PROTEIN YICC"/>
    <property type="match status" value="1"/>
</dbReference>
<evidence type="ECO:0000259" key="7">
    <source>
        <dbReference type="Pfam" id="PF08340"/>
    </source>
</evidence>
<dbReference type="PANTHER" id="PTHR30636">
    <property type="entry name" value="UPF0701 PROTEIN YICC"/>
    <property type="match status" value="1"/>
</dbReference>
<keyword evidence="9" id="KW-1185">Reference proteome</keyword>
<organism evidence="8 9">
    <name type="scientific">Pseudooceanicola marinus</name>
    <dbReference type="NCBI Taxonomy" id="396013"/>
    <lineage>
        <taxon>Bacteria</taxon>
        <taxon>Pseudomonadati</taxon>
        <taxon>Pseudomonadota</taxon>
        <taxon>Alphaproteobacteria</taxon>
        <taxon>Rhodobacterales</taxon>
        <taxon>Paracoccaceae</taxon>
        <taxon>Pseudooceanicola</taxon>
    </lineage>
</organism>
<dbReference type="GO" id="GO:0004521">
    <property type="term" value="F:RNA endonuclease activity"/>
    <property type="evidence" value="ECO:0007669"/>
    <property type="project" value="InterPro"/>
</dbReference>
<feature type="domain" description="Endoribonuclease YicC-like N-terminal" evidence="6">
    <location>
        <begin position="1"/>
        <end position="135"/>
    </location>
</feature>
<evidence type="ECO:0000313" key="9">
    <source>
        <dbReference type="Proteomes" id="UP000193963"/>
    </source>
</evidence>
<proteinExistence type="inferred from homology"/>
<dbReference type="Pfam" id="PF08340">
    <property type="entry name" value="YicC-like_C"/>
    <property type="match status" value="1"/>
</dbReference>
<sequence>MRSVNAKGLDLRLRLPDWVPGLEAALRARLGAALARGSVTLNLRLTREEAGGAMQVNPGQLDAMLVALAEVETAAEARGITLAVPSAADVLAMRGVLEAAQPEEAGDVLREALLVDFEPLLADFLAMRGSEGAAVSEVLNGQLDAIAGLVSRAEAAAAARSPRQAEALRSAMARVLEGAPGQDADRIAQELALIAIKSDVTEELDRLRAHVDAARALLDEPGAVGRKLDFLAQEFNREANTLCSKAQDKDLTAIGLELKTLIDQMREQVQNIE</sequence>
<dbReference type="InterPro" id="IPR013551">
    <property type="entry name" value="YicC-like_C"/>
</dbReference>
<keyword evidence="4" id="KW-0378">Hydrolase</keyword>
<gene>
    <name evidence="8" type="ORF">PSM7751_00861</name>
</gene>
<comment type="cofactor">
    <cofactor evidence="1">
        <name>a divalent metal cation</name>
        <dbReference type="ChEBI" id="CHEBI:60240"/>
    </cofactor>
</comment>
<comment type="similarity">
    <text evidence="5">Belongs to the YicC/YloC family.</text>
</comment>
<protein>
    <recommendedName>
        <fullName evidence="10">YicC-like family, N-terminal region</fullName>
    </recommendedName>
</protein>
<name>A0A1X6YLJ4_9RHOB</name>
<evidence type="ECO:0000256" key="5">
    <source>
        <dbReference type="ARBA" id="ARBA00035648"/>
    </source>
</evidence>
<dbReference type="EMBL" id="FWFN01000002">
    <property type="protein sequence ID" value="SLN24824.1"/>
    <property type="molecule type" value="Genomic_DNA"/>
</dbReference>
<evidence type="ECO:0008006" key="10">
    <source>
        <dbReference type="Google" id="ProtNLM"/>
    </source>
</evidence>
<evidence type="ECO:0000256" key="3">
    <source>
        <dbReference type="ARBA" id="ARBA00022759"/>
    </source>
</evidence>
<evidence type="ECO:0000313" key="8">
    <source>
        <dbReference type="EMBL" id="SLN24824.1"/>
    </source>
</evidence>
<feature type="domain" description="Endoribonuclease YicC-like C-terminal" evidence="7">
    <location>
        <begin position="158"/>
        <end position="273"/>
    </location>
</feature>
<dbReference type="InterPro" id="IPR013527">
    <property type="entry name" value="YicC-like_N"/>
</dbReference>
<dbReference type="NCBIfam" id="TIGR00255">
    <property type="entry name" value="YicC/YloC family endoribonuclease"/>
    <property type="match status" value="1"/>
</dbReference>
<evidence type="ECO:0000256" key="4">
    <source>
        <dbReference type="ARBA" id="ARBA00022801"/>
    </source>
</evidence>
<dbReference type="Proteomes" id="UP000193963">
    <property type="component" value="Unassembled WGS sequence"/>
</dbReference>
<evidence type="ECO:0000259" key="6">
    <source>
        <dbReference type="Pfam" id="PF03755"/>
    </source>
</evidence>
<dbReference type="InterPro" id="IPR005229">
    <property type="entry name" value="YicC/YloC-like"/>
</dbReference>